<proteinExistence type="predicted"/>
<dbReference type="Gene3D" id="3.90.380.10">
    <property type="entry name" value="Naphthalene 1,2-dioxygenase Alpha Subunit, Chain A, domain 1"/>
    <property type="match status" value="1"/>
</dbReference>
<evidence type="ECO:0000256" key="6">
    <source>
        <dbReference type="SAM" id="MobiDB-lite"/>
    </source>
</evidence>
<dbReference type="InterPro" id="IPR017941">
    <property type="entry name" value="Rieske_2Fe-2S"/>
</dbReference>
<sequence>MTHSDSPSLSQDPRASMAARMAQLTQTSADTPMGQLLRKFWHPIALSRSVAPGQAREVRLLGEDLALYRGEGGTAHLLANRCAHRLTKLHTGWVQGDELRCMYHGWKYDARGQCVERPAERPGSHASIRVTSYPVHEYCGLVFAYLGEGTPPVFDLPRKPKFEEDGVMLFQRQEIWPCNWLQHAENSLDAVHVSFAHQMGKVGVFGDAITSGVPTLSYEETSAGIQQTAVREIDGKSQVRVSDWTFPYGNHVAIPAVHAGGPWMESANWMVPIDDTHTLRISLRAAPSTTPEADAQLQQYFDGCDDYCAADHHDELFAGQYPDDPLVRLTSAQDYVALIGQGAIADRVHERLGASDMGIAMLRRILARELEALRSGAPTKPWHRIGQASTLFQYTAADAAV</sequence>
<dbReference type="PANTHER" id="PTHR21266">
    <property type="entry name" value="IRON-SULFUR DOMAIN CONTAINING PROTEIN"/>
    <property type="match status" value="1"/>
</dbReference>
<evidence type="ECO:0000259" key="7">
    <source>
        <dbReference type="PROSITE" id="PS51296"/>
    </source>
</evidence>
<feature type="region of interest" description="Disordered" evidence="6">
    <location>
        <begin position="1"/>
        <end position="20"/>
    </location>
</feature>
<evidence type="ECO:0000256" key="4">
    <source>
        <dbReference type="ARBA" id="ARBA00023004"/>
    </source>
</evidence>
<feature type="domain" description="Rieske" evidence="7">
    <location>
        <begin position="41"/>
        <end position="144"/>
    </location>
</feature>
<dbReference type="PROSITE" id="PS51296">
    <property type="entry name" value="RIESKE"/>
    <property type="match status" value="1"/>
</dbReference>
<evidence type="ECO:0000256" key="2">
    <source>
        <dbReference type="ARBA" id="ARBA00022723"/>
    </source>
</evidence>
<evidence type="ECO:0000256" key="5">
    <source>
        <dbReference type="ARBA" id="ARBA00023014"/>
    </source>
</evidence>
<dbReference type="EMBL" id="JAODYH010000004">
    <property type="protein sequence ID" value="MCT9810622.1"/>
    <property type="molecule type" value="Genomic_DNA"/>
</dbReference>
<dbReference type="InterPro" id="IPR036922">
    <property type="entry name" value="Rieske_2Fe-2S_sf"/>
</dbReference>
<accession>A0ABT2PN35</accession>
<dbReference type="PANTHER" id="PTHR21266:SF59">
    <property type="entry name" value="BLR4922 PROTEIN"/>
    <property type="match status" value="1"/>
</dbReference>
<keyword evidence="2" id="KW-0479">Metal-binding</keyword>
<dbReference type="Gene3D" id="2.102.10.10">
    <property type="entry name" value="Rieske [2Fe-2S] iron-sulphur domain"/>
    <property type="match status" value="1"/>
</dbReference>
<dbReference type="Pfam" id="PF00355">
    <property type="entry name" value="Rieske"/>
    <property type="match status" value="1"/>
</dbReference>
<evidence type="ECO:0000256" key="1">
    <source>
        <dbReference type="ARBA" id="ARBA00022714"/>
    </source>
</evidence>
<dbReference type="Proteomes" id="UP001525968">
    <property type="component" value="Unassembled WGS sequence"/>
</dbReference>
<dbReference type="RefSeq" id="WP_261499711.1">
    <property type="nucleotide sequence ID" value="NZ_JAODYH010000004.1"/>
</dbReference>
<organism evidence="8 9">
    <name type="scientific">Acidovorax bellezanensis</name>
    <dbReference type="NCBI Taxonomy" id="2976702"/>
    <lineage>
        <taxon>Bacteria</taxon>
        <taxon>Pseudomonadati</taxon>
        <taxon>Pseudomonadota</taxon>
        <taxon>Betaproteobacteria</taxon>
        <taxon>Burkholderiales</taxon>
        <taxon>Comamonadaceae</taxon>
        <taxon>Acidovorax</taxon>
    </lineage>
</organism>
<keyword evidence="3" id="KW-0560">Oxidoreductase</keyword>
<protein>
    <submittedName>
        <fullName evidence="8">Rieske 2Fe-2S domain-containing protein</fullName>
    </submittedName>
</protein>
<evidence type="ECO:0000313" key="8">
    <source>
        <dbReference type="EMBL" id="MCT9810622.1"/>
    </source>
</evidence>
<reference evidence="8 9" key="1">
    <citation type="submission" date="2022-09" db="EMBL/GenBank/DDBJ databases">
        <title>Draft genome of isolate Be4.</title>
        <authorList>
            <person name="Sanchez-Castro I."/>
            <person name="Martinez-Rodriguez P."/>
            <person name="Descostes M."/>
            <person name="Merroun M."/>
        </authorList>
    </citation>
    <scope>NUCLEOTIDE SEQUENCE [LARGE SCALE GENOMIC DNA]</scope>
    <source>
        <strain evidence="8 9">Be4</strain>
    </source>
</reference>
<comment type="caution">
    <text evidence="8">The sequence shown here is derived from an EMBL/GenBank/DDBJ whole genome shotgun (WGS) entry which is preliminary data.</text>
</comment>
<evidence type="ECO:0000313" key="9">
    <source>
        <dbReference type="Proteomes" id="UP001525968"/>
    </source>
</evidence>
<evidence type="ECO:0000256" key="3">
    <source>
        <dbReference type="ARBA" id="ARBA00023002"/>
    </source>
</evidence>
<name>A0ABT2PN35_9BURK</name>
<dbReference type="SUPFAM" id="SSF55961">
    <property type="entry name" value="Bet v1-like"/>
    <property type="match status" value="1"/>
</dbReference>
<keyword evidence="5" id="KW-0411">Iron-sulfur</keyword>
<feature type="compositionally biased region" description="Polar residues" evidence="6">
    <location>
        <begin position="1"/>
        <end position="13"/>
    </location>
</feature>
<dbReference type="SUPFAM" id="SSF50022">
    <property type="entry name" value="ISP domain"/>
    <property type="match status" value="1"/>
</dbReference>
<gene>
    <name evidence="8" type="ORF">N0K08_08255</name>
</gene>
<dbReference type="InterPro" id="IPR050584">
    <property type="entry name" value="Cholesterol_7-desaturase"/>
</dbReference>
<keyword evidence="9" id="KW-1185">Reference proteome</keyword>
<keyword evidence="1" id="KW-0001">2Fe-2S</keyword>
<keyword evidence="4" id="KW-0408">Iron</keyword>